<dbReference type="GeneID" id="91426064"/>
<evidence type="ECO:0000313" key="2">
    <source>
        <dbReference type="Proteomes" id="UP000053271"/>
    </source>
</evidence>
<proteinExistence type="predicted"/>
<evidence type="ECO:0000313" key="1">
    <source>
        <dbReference type="EMBL" id="KUN37748.1"/>
    </source>
</evidence>
<organism evidence="1 2">
    <name type="scientific">Streptomyces longwoodensis</name>
    <dbReference type="NCBI Taxonomy" id="68231"/>
    <lineage>
        <taxon>Bacteria</taxon>
        <taxon>Bacillati</taxon>
        <taxon>Actinomycetota</taxon>
        <taxon>Actinomycetes</taxon>
        <taxon>Kitasatosporales</taxon>
        <taxon>Streptomycetaceae</taxon>
        <taxon>Streptomyces</taxon>
    </lineage>
</organism>
<gene>
    <name evidence="1" type="ORF">AQJ30_15810</name>
</gene>
<dbReference type="STRING" id="68231.AQJ30_15810"/>
<dbReference type="InterPro" id="IPR038611">
    <property type="entry name" value="Arr_sf"/>
</dbReference>
<dbReference type="Proteomes" id="UP000053271">
    <property type="component" value="Unassembled WGS sequence"/>
</dbReference>
<keyword evidence="2" id="KW-1185">Reference proteome</keyword>
<comment type="caution">
    <text evidence="1">The sequence shown here is derived from an EMBL/GenBank/DDBJ whole genome shotgun (WGS) entry which is preliminary data.</text>
</comment>
<dbReference type="AlphaFoldDB" id="A0A101QXD8"/>
<reference evidence="1 2" key="1">
    <citation type="submission" date="2015-10" db="EMBL/GenBank/DDBJ databases">
        <title>Draft genome sequence of Streptomyces longwoodensis DSM 41677, type strain for the species Streptomyces longwoodensis.</title>
        <authorList>
            <person name="Ruckert C."/>
            <person name="Winkler A."/>
            <person name="Kalinowski J."/>
            <person name="Kampfer P."/>
            <person name="Glaeser S."/>
        </authorList>
    </citation>
    <scope>NUCLEOTIDE SEQUENCE [LARGE SCALE GENOMIC DNA]</scope>
    <source>
        <strain evidence="1 2">DSM 41677</strain>
    </source>
</reference>
<sequence length="134" mass="14669">MTRFYHGGVPGLRLDDRLLPPAVTGIEKSLTATAQELGASPEHARRDRVYVTTSRDVARVYAALAPDGALYEVLPVDELTPDPDCLAPGVSWMCKAAVVVRIVDPVVLLRTRPFEAWMRMLNRAAAAASREANR</sequence>
<dbReference type="RefSeq" id="WP_067233873.1">
    <property type="nucleotide sequence ID" value="NZ_KQ948553.1"/>
</dbReference>
<dbReference type="Gene3D" id="3.20.170.40">
    <property type="entry name" value="Rifampin ADP-ribosyltransferase domain"/>
    <property type="match status" value="1"/>
</dbReference>
<protein>
    <submittedName>
        <fullName evidence="1">Uncharacterized protein</fullName>
    </submittedName>
</protein>
<accession>A0A101QXD8</accession>
<dbReference type="EMBL" id="LMWS01000018">
    <property type="protein sequence ID" value="KUN37748.1"/>
    <property type="molecule type" value="Genomic_DNA"/>
</dbReference>
<name>A0A101QXD8_9ACTN</name>